<name>A0A934RXW2_9BACT</name>
<comment type="caution">
    <text evidence="2">The sequence shown here is derived from an EMBL/GenBank/DDBJ whole genome shotgun (WGS) entry which is preliminary data.</text>
</comment>
<gene>
    <name evidence="2" type="ORF">JIN87_17985</name>
</gene>
<dbReference type="InterPro" id="IPR042095">
    <property type="entry name" value="SUMF_sf"/>
</dbReference>
<dbReference type="Pfam" id="PF03781">
    <property type="entry name" value="FGE-sulfatase"/>
    <property type="match status" value="1"/>
</dbReference>
<reference evidence="2" key="1">
    <citation type="submission" date="2021-01" db="EMBL/GenBank/DDBJ databases">
        <title>Modified the classification status of verrucomicrobia.</title>
        <authorList>
            <person name="Feng X."/>
        </authorList>
    </citation>
    <scope>NUCLEOTIDE SEQUENCE</scope>
    <source>
        <strain evidence="2">KCTC 13126</strain>
    </source>
</reference>
<dbReference type="InterPro" id="IPR016187">
    <property type="entry name" value="CTDL_fold"/>
</dbReference>
<dbReference type="PANTHER" id="PTHR23150">
    <property type="entry name" value="SULFATASE MODIFYING FACTOR 1, 2"/>
    <property type="match status" value="1"/>
</dbReference>
<accession>A0A934RXW2</accession>
<organism evidence="2 3">
    <name type="scientific">Pelagicoccus mobilis</name>
    <dbReference type="NCBI Taxonomy" id="415221"/>
    <lineage>
        <taxon>Bacteria</taxon>
        <taxon>Pseudomonadati</taxon>
        <taxon>Verrucomicrobiota</taxon>
        <taxon>Opitutia</taxon>
        <taxon>Puniceicoccales</taxon>
        <taxon>Pelagicoccaceae</taxon>
        <taxon>Pelagicoccus</taxon>
    </lineage>
</organism>
<feature type="domain" description="Sulfatase-modifying factor enzyme-like" evidence="1">
    <location>
        <begin position="140"/>
        <end position="406"/>
    </location>
</feature>
<evidence type="ECO:0000313" key="3">
    <source>
        <dbReference type="Proteomes" id="UP000617628"/>
    </source>
</evidence>
<proteinExistence type="predicted"/>
<evidence type="ECO:0000313" key="2">
    <source>
        <dbReference type="EMBL" id="MBK1878777.1"/>
    </source>
</evidence>
<dbReference type="AlphaFoldDB" id="A0A934RXW2"/>
<evidence type="ECO:0000259" key="1">
    <source>
        <dbReference type="Pfam" id="PF03781"/>
    </source>
</evidence>
<sequence>MVNSRLVYHFSVSFLHSFQINKAPFTVIAGACFLHWPAHSGTDENPTYHYIGSDVEITDPASPIIAKFNLRGDLETSFSPIPEKKHTFVQISVNSMDWEIVDPSTYEHDDTTLSVQIHPKEKATFLRLLSYEQLSLKDQFSELPAGTFTMGAPDNQVEGYSEPLHEATITKPFSICTTEVTWGIWKAVRSRASLHNYDDLQEGWSGSWPGKGDDHPVTTIDWWSAIKWCNLRSEIEGKVPVYYNSSELRWQNVLRNGSQSVFVNWDANGYRLPTEAEWEYACRAGTTTAFYTGPITHPDAKPIDPNLDRAGWYGGNSGTRSHAVGLKEANAWGLYDTHGNVWEWCFDYYGHYNIDNKIDYKGPESGNARVIKGGSWSFIAANCRSSFRSAAYPGGRGGNGLGFRLVHTDSTTE</sequence>
<protein>
    <submittedName>
        <fullName evidence="2">Formylglycine-generating enzyme family protein</fullName>
    </submittedName>
</protein>
<dbReference type="EMBL" id="JAENIL010000035">
    <property type="protein sequence ID" value="MBK1878777.1"/>
    <property type="molecule type" value="Genomic_DNA"/>
</dbReference>
<dbReference type="PANTHER" id="PTHR23150:SF19">
    <property type="entry name" value="FORMYLGLYCINE-GENERATING ENZYME"/>
    <property type="match status" value="1"/>
</dbReference>
<dbReference type="GO" id="GO:0120147">
    <property type="term" value="F:formylglycine-generating oxidase activity"/>
    <property type="evidence" value="ECO:0007669"/>
    <property type="project" value="TreeGrafter"/>
</dbReference>
<dbReference type="InterPro" id="IPR005532">
    <property type="entry name" value="SUMF_dom"/>
</dbReference>
<dbReference type="Gene3D" id="3.90.1580.10">
    <property type="entry name" value="paralog of FGE (formylglycine-generating enzyme)"/>
    <property type="match status" value="1"/>
</dbReference>
<keyword evidence="3" id="KW-1185">Reference proteome</keyword>
<dbReference type="RefSeq" id="WP_200356991.1">
    <property type="nucleotide sequence ID" value="NZ_JAENIL010000035.1"/>
</dbReference>
<dbReference type="InterPro" id="IPR051043">
    <property type="entry name" value="Sulfatase_Mod_Factor_Kinase"/>
</dbReference>
<dbReference type="SUPFAM" id="SSF56436">
    <property type="entry name" value="C-type lectin-like"/>
    <property type="match status" value="1"/>
</dbReference>
<dbReference type="Proteomes" id="UP000617628">
    <property type="component" value="Unassembled WGS sequence"/>
</dbReference>